<dbReference type="Proteomes" id="UP000789525">
    <property type="component" value="Unassembled WGS sequence"/>
</dbReference>
<protein>
    <submittedName>
        <fullName evidence="1">132_t:CDS:1</fullName>
    </submittedName>
</protein>
<keyword evidence="2" id="KW-1185">Reference proteome</keyword>
<evidence type="ECO:0000313" key="1">
    <source>
        <dbReference type="EMBL" id="CAG8572180.1"/>
    </source>
</evidence>
<name>A0ACA9M7L0_9GLOM</name>
<accession>A0ACA9M7L0</accession>
<dbReference type="EMBL" id="CAJVPT010010643">
    <property type="protein sequence ID" value="CAG8572180.1"/>
    <property type="molecule type" value="Genomic_DNA"/>
</dbReference>
<comment type="caution">
    <text evidence="1">The sequence shown here is derived from an EMBL/GenBank/DDBJ whole genome shotgun (WGS) entry which is preliminary data.</text>
</comment>
<sequence length="86" mass="9711">MQDPTKQLEPTNSEDQSNASGDVDESTSQSLARLYQKASRAGARVIKANQEEFLCWYQYAEGFENRVIEIRSKDRAVTDPAARSRV</sequence>
<gene>
    <name evidence="1" type="ORF">ACOLOM_LOCUS5641</name>
</gene>
<evidence type="ECO:0000313" key="2">
    <source>
        <dbReference type="Proteomes" id="UP000789525"/>
    </source>
</evidence>
<proteinExistence type="predicted"/>
<reference evidence="1" key="1">
    <citation type="submission" date="2021-06" db="EMBL/GenBank/DDBJ databases">
        <authorList>
            <person name="Kallberg Y."/>
            <person name="Tangrot J."/>
            <person name="Rosling A."/>
        </authorList>
    </citation>
    <scope>NUCLEOTIDE SEQUENCE</scope>
    <source>
        <strain evidence="1">CL356</strain>
    </source>
</reference>
<organism evidence="1 2">
    <name type="scientific">Acaulospora colombiana</name>
    <dbReference type="NCBI Taxonomy" id="27376"/>
    <lineage>
        <taxon>Eukaryota</taxon>
        <taxon>Fungi</taxon>
        <taxon>Fungi incertae sedis</taxon>
        <taxon>Mucoromycota</taxon>
        <taxon>Glomeromycotina</taxon>
        <taxon>Glomeromycetes</taxon>
        <taxon>Diversisporales</taxon>
        <taxon>Acaulosporaceae</taxon>
        <taxon>Acaulospora</taxon>
    </lineage>
</organism>